<dbReference type="CDD" id="cd06170">
    <property type="entry name" value="LuxR_C_like"/>
    <property type="match status" value="1"/>
</dbReference>
<dbReference type="Pfam" id="PF00072">
    <property type="entry name" value="Response_reg"/>
    <property type="match status" value="1"/>
</dbReference>
<evidence type="ECO:0000256" key="3">
    <source>
        <dbReference type="PROSITE-ProRule" id="PRU00169"/>
    </source>
</evidence>
<dbReference type="SMART" id="SM00421">
    <property type="entry name" value="HTH_LUXR"/>
    <property type="match status" value="1"/>
</dbReference>
<evidence type="ECO:0000259" key="4">
    <source>
        <dbReference type="PROSITE" id="PS50043"/>
    </source>
</evidence>
<dbReference type="PANTHER" id="PTHR45566">
    <property type="entry name" value="HTH-TYPE TRANSCRIPTIONAL REGULATOR YHJB-RELATED"/>
    <property type="match status" value="1"/>
</dbReference>
<reference evidence="6 7" key="1">
    <citation type="submission" date="2018-05" db="EMBL/GenBank/DDBJ databases">
        <title>Acuticoccus sediminis sp. nov., isolated from deep-sea sediment of Indian Ocean.</title>
        <authorList>
            <person name="Liu X."/>
            <person name="Lai Q."/>
            <person name="Du Y."/>
            <person name="Sun F."/>
            <person name="Zhang X."/>
            <person name="Wang S."/>
            <person name="Shao Z."/>
        </authorList>
    </citation>
    <scope>NUCLEOTIDE SEQUENCE [LARGE SCALE GENOMIC DNA]</scope>
    <source>
        <strain evidence="6 7">PTG4-2</strain>
    </source>
</reference>
<dbReference type="SMART" id="SM00448">
    <property type="entry name" value="REC"/>
    <property type="match status" value="1"/>
</dbReference>
<dbReference type="InterPro" id="IPR000792">
    <property type="entry name" value="Tscrpt_reg_LuxR_C"/>
</dbReference>
<comment type="caution">
    <text evidence="6">The sequence shown here is derived from an EMBL/GenBank/DDBJ whole genome shotgun (WGS) entry which is preliminary data.</text>
</comment>
<evidence type="ECO:0000313" key="7">
    <source>
        <dbReference type="Proteomes" id="UP000249590"/>
    </source>
</evidence>
<sequence>MPTTELTPAHATFSSALIVEDHPLFCDALAMTLQAACGITVVATADRLDQAVALIDNGVDADIIVLDLQLPDIEGLEGLARLKARAPRTPVLIVSSVTDARVIASAIRMGAVGYVPKHSPRDIFRQAFDAIGRGEPYFPEEPLLLAQTAAHKADGIAAKLSSLTRQQGRILDLMCEGKLNKQIAYDLSIAETTVKAHVTAIMRKLGVQNRTQAVLLAREAGHALHLHEGPDKA</sequence>
<evidence type="ECO:0000256" key="1">
    <source>
        <dbReference type="ARBA" id="ARBA00022553"/>
    </source>
</evidence>
<keyword evidence="1 3" id="KW-0597">Phosphoprotein</keyword>
<dbReference type="GO" id="GO:0000160">
    <property type="term" value="P:phosphorelay signal transduction system"/>
    <property type="evidence" value="ECO:0007669"/>
    <property type="project" value="InterPro"/>
</dbReference>
<proteinExistence type="predicted"/>
<keyword evidence="2 6" id="KW-0238">DNA-binding</keyword>
<evidence type="ECO:0000259" key="5">
    <source>
        <dbReference type="PROSITE" id="PS50110"/>
    </source>
</evidence>
<dbReference type="PRINTS" id="PR00038">
    <property type="entry name" value="HTHLUXR"/>
</dbReference>
<dbReference type="EMBL" id="QHHQ01000004">
    <property type="protein sequence ID" value="RAI00344.1"/>
    <property type="molecule type" value="Genomic_DNA"/>
</dbReference>
<dbReference type="AlphaFoldDB" id="A0A8B2NT53"/>
<dbReference type="PANTHER" id="PTHR45566:SF1">
    <property type="entry name" value="HTH-TYPE TRANSCRIPTIONAL REGULATOR YHJB-RELATED"/>
    <property type="match status" value="1"/>
</dbReference>
<dbReference type="SUPFAM" id="SSF52172">
    <property type="entry name" value="CheY-like"/>
    <property type="match status" value="1"/>
</dbReference>
<dbReference type="OrthoDB" id="9814495at2"/>
<feature type="modified residue" description="4-aspartylphosphate" evidence="3">
    <location>
        <position position="67"/>
    </location>
</feature>
<dbReference type="CDD" id="cd17535">
    <property type="entry name" value="REC_NarL-like"/>
    <property type="match status" value="1"/>
</dbReference>
<dbReference type="InterPro" id="IPR016032">
    <property type="entry name" value="Sig_transdc_resp-reg_C-effctor"/>
</dbReference>
<feature type="domain" description="Response regulatory" evidence="5">
    <location>
        <begin position="15"/>
        <end position="132"/>
    </location>
</feature>
<organism evidence="6 7">
    <name type="scientific">Acuticoccus sediminis</name>
    <dbReference type="NCBI Taxonomy" id="2184697"/>
    <lineage>
        <taxon>Bacteria</taxon>
        <taxon>Pseudomonadati</taxon>
        <taxon>Pseudomonadota</taxon>
        <taxon>Alphaproteobacteria</taxon>
        <taxon>Hyphomicrobiales</taxon>
        <taxon>Amorphaceae</taxon>
        <taxon>Acuticoccus</taxon>
    </lineage>
</organism>
<dbReference type="GO" id="GO:0003677">
    <property type="term" value="F:DNA binding"/>
    <property type="evidence" value="ECO:0007669"/>
    <property type="project" value="UniProtKB-KW"/>
</dbReference>
<keyword evidence="7" id="KW-1185">Reference proteome</keyword>
<dbReference type="InterPro" id="IPR058245">
    <property type="entry name" value="NreC/VraR/RcsB-like_REC"/>
</dbReference>
<evidence type="ECO:0000313" key="6">
    <source>
        <dbReference type="EMBL" id="RAI00344.1"/>
    </source>
</evidence>
<dbReference type="GO" id="GO:0006355">
    <property type="term" value="P:regulation of DNA-templated transcription"/>
    <property type="evidence" value="ECO:0007669"/>
    <property type="project" value="InterPro"/>
</dbReference>
<protein>
    <submittedName>
        <fullName evidence="6">DNA-binding response regulator</fullName>
    </submittedName>
</protein>
<name>A0A8B2NT53_9HYPH</name>
<dbReference type="Pfam" id="PF00196">
    <property type="entry name" value="GerE"/>
    <property type="match status" value="1"/>
</dbReference>
<dbReference type="Proteomes" id="UP000249590">
    <property type="component" value="Unassembled WGS sequence"/>
</dbReference>
<dbReference type="InterPro" id="IPR001789">
    <property type="entry name" value="Sig_transdc_resp-reg_receiver"/>
</dbReference>
<dbReference type="PROSITE" id="PS50043">
    <property type="entry name" value="HTH_LUXR_2"/>
    <property type="match status" value="1"/>
</dbReference>
<dbReference type="InterPro" id="IPR011006">
    <property type="entry name" value="CheY-like_superfamily"/>
</dbReference>
<dbReference type="SUPFAM" id="SSF46894">
    <property type="entry name" value="C-terminal effector domain of the bipartite response regulators"/>
    <property type="match status" value="1"/>
</dbReference>
<dbReference type="Gene3D" id="3.40.50.2300">
    <property type="match status" value="1"/>
</dbReference>
<accession>A0A8B2NT53</accession>
<evidence type="ECO:0000256" key="2">
    <source>
        <dbReference type="ARBA" id="ARBA00023125"/>
    </source>
</evidence>
<feature type="domain" description="HTH luxR-type" evidence="4">
    <location>
        <begin position="156"/>
        <end position="221"/>
    </location>
</feature>
<dbReference type="PROSITE" id="PS50110">
    <property type="entry name" value="RESPONSE_REGULATORY"/>
    <property type="match status" value="1"/>
</dbReference>
<gene>
    <name evidence="6" type="ORF">DLJ53_21285</name>
</gene>
<dbReference type="InterPro" id="IPR051015">
    <property type="entry name" value="EvgA-like"/>
</dbReference>
<dbReference type="PROSITE" id="PS00622">
    <property type="entry name" value="HTH_LUXR_1"/>
    <property type="match status" value="1"/>
</dbReference>